<reference evidence="1 2" key="1">
    <citation type="submission" date="2018-05" db="EMBL/GenBank/DDBJ databases">
        <title>Genomic Encyclopedia of Type Strains, Phase IV (KMG-IV): sequencing the most valuable type-strain genomes for metagenomic binning, comparative biology and taxonomic classification.</title>
        <authorList>
            <person name="Goeker M."/>
        </authorList>
    </citation>
    <scope>NUCLEOTIDE SEQUENCE [LARGE SCALE GENOMIC DNA]</scope>
    <source>
        <strain evidence="1 2">DSM 28556</strain>
    </source>
</reference>
<dbReference type="EMBL" id="QJJQ01000003">
    <property type="protein sequence ID" value="PXW88591.1"/>
    <property type="molecule type" value="Genomic_DNA"/>
</dbReference>
<evidence type="ECO:0000313" key="2">
    <source>
        <dbReference type="Proteomes" id="UP000247978"/>
    </source>
</evidence>
<evidence type="ECO:0000313" key="1">
    <source>
        <dbReference type="EMBL" id="PXW88591.1"/>
    </source>
</evidence>
<protein>
    <submittedName>
        <fullName evidence="1">Uncharacterized protein</fullName>
    </submittedName>
</protein>
<keyword evidence="2" id="KW-1185">Reference proteome</keyword>
<gene>
    <name evidence="1" type="ORF">DFR56_10396</name>
</gene>
<dbReference type="RefSeq" id="WP_110394431.1">
    <property type="nucleotide sequence ID" value="NZ_JBHUHB010000001.1"/>
</dbReference>
<dbReference type="OrthoDB" id="2351076at2"/>
<name>A0A2V3W6D6_9BACI</name>
<proteinExistence type="predicted"/>
<comment type="caution">
    <text evidence="1">The sequence shown here is derived from an EMBL/GenBank/DDBJ whole genome shotgun (WGS) entry which is preliminary data.</text>
</comment>
<accession>A0A2V3W6D6</accession>
<dbReference type="AlphaFoldDB" id="A0A2V3W6D6"/>
<sequence length="648" mass="74505">MTVLGIVRDRLIQPANNGVTTLRDGQIVQGKILKIFPNNRAEIQIGAHKLVAEITTPLSVGRGYFFQVQAADKLVQLKVIGEPLKQENSQNIVHLLTQLGIKGTKLNSQFMHALMNDKVSFTEEQLQQAVQMLEKAPSKTDAMQVLKEMIANRLPMTNTIFQALSSNQHTTISPLLHQLITELRQLPHLQDSQQKLLTLLESIVERPLSSELQLVKQMFDAPQQRETIFTLLKMAGIVDINQQVSRLNNAVGQFLQANRNHISVEQFWNSFIGREIYKESSMSQTVEQPINSLKTNFQHTTGQNIGEKEVGQFSSERSNQILQTFSTIVVNAREIQAIAAKIIGLFHHPLKTNTISSEQLATWRNMIMDELIPLLPTITKEKIRPLFQQNKMENNTQLIQLLQMMANKETYKIAQDVLLTETKEHNSLYEPLQRQFIIHINNYVQSIGLLDESQLKMHFSSILEQGETIVNHKQPETVKSLLLQMIQQENVGSNERVHQLLHFINGMQLQSVQESNNFLHAALQIPGEKLGLHKDIFMQFEGKKTEKDQIDPDYCRILFVLHLHHLQETIIDMHIQKRIISVTIFNDIHDLTYNNTDLKETLAHNLNKLHYHLSTITWKPLHVPEQNETIKQPKKDLNNQKERFDFFI</sequence>
<organism evidence="1 2">
    <name type="scientific">Pseudogracilibacillus auburnensis</name>
    <dbReference type="NCBI Taxonomy" id="1494959"/>
    <lineage>
        <taxon>Bacteria</taxon>
        <taxon>Bacillati</taxon>
        <taxon>Bacillota</taxon>
        <taxon>Bacilli</taxon>
        <taxon>Bacillales</taxon>
        <taxon>Bacillaceae</taxon>
        <taxon>Pseudogracilibacillus</taxon>
    </lineage>
</organism>
<dbReference type="Proteomes" id="UP000247978">
    <property type="component" value="Unassembled WGS sequence"/>
</dbReference>